<dbReference type="EMBL" id="DSRU01000274">
    <property type="protein sequence ID" value="HFM99748.1"/>
    <property type="molecule type" value="Genomic_DNA"/>
</dbReference>
<evidence type="ECO:0000313" key="1">
    <source>
        <dbReference type="EMBL" id="HFM99748.1"/>
    </source>
</evidence>
<protein>
    <submittedName>
        <fullName evidence="1">DNA-binding protein</fullName>
    </submittedName>
</protein>
<sequence length="69" mass="7592">MCSSITIDLSDSQFQKLQDLAAVYGVTLEVLLKVGLEDCLNFQKSKFVDAANCVLTKNAALYRRLGACF</sequence>
<organism evidence="1">
    <name type="scientific">Oscillatoriales cyanobacterium SpSt-418</name>
    <dbReference type="NCBI Taxonomy" id="2282169"/>
    <lineage>
        <taxon>Bacteria</taxon>
        <taxon>Bacillati</taxon>
        <taxon>Cyanobacteriota</taxon>
        <taxon>Cyanophyceae</taxon>
        <taxon>Oscillatoriophycideae</taxon>
        <taxon>Oscillatoriales</taxon>
    </lineage>
</organism>
<comment type="caution">
    <text evidence="1">The sequence shown here is derived from an EMBL/GenBank/DDBJ whole genome shotgun (WGS) entry which is preliminary data.</text>
</comment>
<gene>
    <name evidence="1" type="ORF">ENR64_18740</name>
</gene>
<reference evidence="1" key="1">
    <citation type="journal article" date="2020" name="mSystems">
        <title>Genome- and Community-Level Interaction Insights into Carbon Utilization and Element Cycling Functions of Hydrothermarchaeota in Hydrothermal Sediment.</title>
        <authorList>
            <person name="Zhou Z."/>
            <person name="Liu Y."/>
            <person name="Xu W."/>
            <person name="Pan J."/>
            <person name="Luo Z.H."/>
            <person name="Li M."/>
        </authorList>
    </citation>
    <scope>NUCLEOTIDE SEQUENCE [LARGE SCALE GENOMIC DNA]</scope>
    <source>
        <strain evidence="1">SpSt-418</strain>
    </source>
</reference>
<keyword evidence="1" id="KW-0238">DNA-binding</keyword>
<dbReference type="GO" id="GO:0003677">
    <property type="term" value="F:DNA binding"/>
    <property type="evidence" value="ECO:0007669"/>
    <property type="project" value="UniProtKB-KW"/>
</dbReference>
<accession>A0A7C3KH08</accession>
<proteinExistence type="predicted"/>
<name>A0A7C3KH08_9CYAN</name>
<dbReference type="AlphaFoldDB" id="A0A7C3KH08"/>